<dbReference type="InterPro" id="IPR036389">
    <property type="entry name" value="RNase_III_sf"/>
</dbReference>
<dbReference type="GO" id="GO:0006397">
    <property type="term" value="P:mRNA processing"/>
    <property type="evidence" value="ECO:0007669"/>
    <property type="project" value="UniProtKB-UniRule"/>
</dbReference>
<gene>
    <name evidence="9 13" type="primary">rnc</name>
    <name evidence="13" type="ORF">DD236_04865</name>
</gene>
<evidence type="ECO:0000256" key="1">
    <source>
        <dbReference type="ARBA" id="ARBA00000109"/>
    </source>
</evidence>
<dbReference type="FunFam" id="1.10.1520.10:FF:000001">
    <property type="entry name" value="Ribonuclease 3"/>
    <property type="match status" value="1"/>
</dbReference>
<keyword evidence="6 9" id="KW-0255">Endonuclease</keyword>
<keyword evidence="9" id="KW-0479">Metal-binding</keyword>
<dbReference type="GO" id="GO:0004525">
    <property type="term" value="F:ribonuclease III activity"/>
    <property type="evidence" value="ECO:0007669"/>
    <property type="project" value="UniProtKB-UniRule"/>
</dbReference>
<keyword evidence="9" id="KW-0819">tRNA processing</keyword>
<evidence type="ECO:0000256" key="2">
    <source>
        <dbReference type="ARBA" id="ARBA00010183"/>
    </source>
</evidence>
<dbReference type="CDD" id="cd00593">
    <property type="entry name" value="RIBOc"/>
    <property type="match status" value="1"/>
</dbReference>
<sequence length="251" mass="27939">MSYRDLIARWGIDINRPLLRRALTHRSFAFEHDEPHNERLEFLGDSVLNLIVAERAYRDFPDLPEGHLTQIKWYAASEKGLADIARELELGQFIRLGKGEDKSGGRDKDSILSDTMEALIAATYLQHGMEPTRKVVERLVDQKIKDASMLGPNLDWQTSFEEVAHARGMEGTMLFDMTSEGPDHALVFTAVAQMGGRTWGTGTGSNQKNARHAAAEASYRLLVQDIPEQYPEQGAPVRADQVGPSGPEIPA</sequence>
<keyword evidence="9" id="KW-0460">Magnesium</keyword>
<dbReference type="HAMAP" id="MF_00104">
    <property type="entry name" value="RNase_III"/>
    <property type="match status" value="1"/>
</dbReference>
<accession>A0A2V1K8C2</accession>
<evidence type="ECO:0000256" key="7">
    <source>
        <dbReference type="ARBA" id="ARBA00022801"/>
    </source>
</evidence>
<comment type="similarity">
    <text evidence="2">Belongs to the ribonuclease III family.</text>
</comment>
<dbReference type="GO" id="GO:0010468">
    <property type="term" value="P:regulation of gene expression"/>
    <property type="evidence" value="ECO:0007669"/>
    <property type="project" value="TreeGrafter"/>
</dbReference>
<feature type="domain" description="DRBM" evidence="11">
    <location>
        <begin position="155"/>
        <end position="224"/>
    </location>
</feature>
<dbReference type="RefSeq" id="WP_109093201.1">
    <property type="nucleotide sequence ID" value="NZ_CAMELQ010000022.1"/>
</dbReference>
<organism evidence="13 14">
    <name type="scientific">Ancrocorticia populi</name>
    <dbReference type="NCBI Taxonomy" id="2175228"/>
    <lineage>
        <taxon>Bacteria</taxon>
        <taxon>Bacillati</taxon>
        <taxon>Actinomycetota</taxon>
        <taxon>Actinomycetes</taxon>
        <taxon>Actinomycetales</taxon>
        <taxon>Actinomycetaceae</taxon>
        <taxon>Ancrocorticia</taxon>
    </lineage>
</organism>
<comment type="catalytic activity">
    <reaction evidence="1 9">
        <text>Endonucleolytic cleavage to 5'-phosphomonoester.</text>
        <dbReference type="EC" id="3.1.26.3"/>
    </reaction>
</comment>
<feature type="active site" evidence="9">
    <location>
        <position position="117"/>
    </location>
</feature>
<protein>
    <recommendedName>
        <fullName evidence="9">Ribonuclease 3</fullName>
        <ecNumber evidence="9">3.1.26.3</ecNumber>
    </recommendedName>
    <alternativeName>
        <fullName evidence="9">Ribonuclease III</fullName>
        <shortName evidence="9">RNase III</shortName>
    </alternativeName>
</protein>
<dbReference type="GO" id="GO:0003725">
    <property type="term" value="F:double-stranded RNA binding"/>
    <property type="evidence" value="ECO:0007669"/>
    <property type="project" value="TreeGrafter"/>
</dbReference>
<dbReference type="Pfam" id="PF14622">
    <property type="entry name" value="Ribonucleas_3_3"/>
    <property type="match status" value="1"/>
</dbReference>
<dbReference type="AlphaFoldDB" id="A0A2V1K8C2"/>
<feature type="region of interest" description="Disordered" evidence="10">
    <location>
        <begin position="229"/>
        <end position="251"/>
    </location>
</feature>
<feature type="active site" evidence="9">
    <location>
        <position position="45"/>
    </location>
</feature>
<dbReference type="SMART" id="SM00358">
    <property type="entry name" value="DSRM"/>
    <property type="match status" value="1"/>
</dbReference>
<feature type="binding site" evidence="9">
    <location>
        <position position="41"/>
    </location>
    <ligand>
        <name>Mg(2+)</name>
        <dbReference type="ChEBI" id="CHEBI:18420"/>
    </ligand>
</feature>
<dbReference type="EC" id="3.1.26.3" evidence="9"/>
<dbReference type="Gene3D" id="1.10.1520.10">
    <property type="entry name" value="Ribonuclease III domain"/>
    <property type="match status" value="1"/>
</dbReference>
<evidence type="ECO:0000259" key="12">
    <source>
        <dbReference type="PROSITE" id="PS50142"/>
    </source>
</evidence>
<name>A0A2V1K8C2_9ACTO</name>
<keyword evidence="4 9" id="KW-0507">mRNA processing</keyword>
<dbReference type="InterPro" id="IPR000999">
    <property type="entry name" value="RNase_III_dom"/>
</dbReference>
<comment type="subcellular location">
    <subcellularLocation>
        <location evidence="9">Cytoplasm</location>
    </subcellularLocation>
</comment>
<evidence type="ECO:0000256" key="10">
    <source>
        <dbReference type="SAM" id="MobiDB-lite"/>
    </source>
</evidence>
<dbReference type="Proteomes" id="UP000245283">
    <property type="component" value="Unassembled WGS sequence"/>
</dbReference>
<dbReference type="Gene3D" id="3.30.160.20">
    <property type="match status" value="1"/>
</dbReference>
<evidence type="ECO:0000256" key="6">
    <source>
        <dbReference type="ARBA" id="ARBA00022759"/>
    </source>
</evidence>
<evidence type="ECO:0000256" key="5">
    <source>
        <dbReference type="ARBA" id="ARBA00022722"/>
    </source>
</evidence>
<comment type="caution">
    <text evidence="13">The sequence shown here is derived from an EMBL/GenBank/DDBJ whole genome shotgun (WGS) entry which is preliminary data.</text>
</comment>
<keyword evidence="9" id="KW-0963">Cytoplasm</keyword>
<dbReference type="OrthoDB" id="9805026at2"/>
<dbReference type="InterPro" id="IPR011907">
    <property type="entry name" value="RNase_III"/>
</dbReference>
<dbReference type="InterPro" id="IPR014720">
    <property type="entry name" value="dsRBD_dom"/>
</dbReference>
<dbReference type="SMART" id="SM00535">
    <property type="entry name" value="RIBOc"/>
    <property type="match status" value="1"/>
</dbReference>
<dbReference type="GO" id="GO:0046872">
    <property type="term" value="F:metal ion binding"/>
    <property type="evidence" value="ECO:0007669"/>
    <property type="project" value="UniProtKB-KW"/>
</dbReference>
<dbReference type="Pfam" id="PF00035">
    <property type="entry name" value="dsrm"/>
    <property type="match status" value="1"/>
</dbReference>
<dbReference type="GO" id="GO:0005737">
    <property type="term" value="C:cytoplasm"/>
    <property type="evidence" value="ECO:0007669"/>
    <property type="project" value="UniProtKB-SubCell"/>
</dbReference>
<dbReference type="PANTHER" id="PTHR11207">
    <property type="entry name" value="RIBONUCLEASE III"/>
    <property type="match status" value="1"/>
</dbReference>
<dbReference type="GO" id="GO:0006364">
    <property type="term" value="P:rRNA processing"/>
    <property type="evidence" value="ECO:0007669"/>
    <property type="project" value="UniProtKB-UniRule"/>
</dbReference>
<dbReference type="PROSITE" id="PS50137">
    <property type="entry name" value="DS_RBD"/>
    <property type="match status" value="1"/>
</dbReference>
<evidence type="ECO:0000256" key="8">
    <source>
        <dbReference type="ARBA" id="ARBA00022884"/>
    </source>
</evidence>
<dbReference type="PROSITE" id="PS50142">
    <property type="entry name" value="RNASE_3_2"/>
    <property type="match status" value="1"/>
</dbReference>
<dbReference type="GO" id="GO:0019843">
    <property type="term" value="F:rRNA binding"/>
    <property type="evidence" value="ECO:0007669"/>
    <property type="project" value="UniProtKB-KW"/>
</dbReference>
<evidence type="ECO:0000313" key="14">
    <source>
        <dbReference type="Proteomes" id="UP000245283"/>
    </source>
</evidence>
<keyword evidence="7 9" id="KW-0378">Hydrolase</keyword>
<proteinExistence type="inferred from homology"/>
<feature type="domain" description="RNase III" evidence="12">
    <location>
        <begin position="1"/>
        <end position="128"/>
    </location>
</feature>
<evidence type="ECO:0000313" key="13">
    <source>
        <dbReference type="EMBL" id="PWF27706.1"/>
    </source>
</evidence>
<dbReference type="PANTHER" id="PTHR11207:SF0">
    <property type="entry name" value="RIBONUCLEASE 3"/>
    <property type="match status" value="1"/>
</dbReference>
<feature type="binding site" evidence="9">
    <location>
        <position position="114"/>
    </location>
    <ligand>
        <name>Mg(2+)</name>
        <dbReference type="ChEBI" id="CHEBI:18420"/>
    </ligand>
</feature>
<comment type="cofactor">
    <cofactor evidence="9">
        <name>Mg(2+)</name>
        <dbReference type="ChEBI" id="CHEBI:18420"/>
    </cofactor>
</comment>
<evidence type="ECO:0000256" key="9">
    <source>
        <dbReference type="HAMAP-Rule" id="MF_00104"/>
    </source>
</evidence>
<dbReference type="SUPFAM" id="SSF54768">
    <property type="entry name" value="dsRNA-binding domain-like"/>
    <property type="match status" value="1"/>
</dbReference>
<dbReference type="SUPFAM" id="SSF69065">
    <property type="entry name" value="RNase III domain-like"/>
    <property type="match status" value="1"/>
</dbReference>
<evidence type="ECO:0000259" key="11">
    <source>
        <dbReference type="PROSITE" id="PS50137"/>
    </source>
</evidence>
<comment type="function">
    <text evidence="9">Digests double-stranded RNA. Involved in the processing of primary rRNA transcript to yield the immediate precursors to the large and small rRNAs (23S and 16S). Processes some mRNAs, and tRNAs when they are encoded in the rRNA operon. Processes pre-crRNA and tracrRNA of type II CRISPR loci if present in the organism.</text>
</comment>
<reference evidence="14" key="1">
    <citation type="submission" date="2018-05" db="EMBL/GenBank/DDBJ databases">
        <authorList>
            <person name="Li Y."/>
        </authorList>
    </citation>
    <scope>NUCLEOTIDE SEQUENCE [LARGE SCALE GENOMIC DNA]</scope>
    <source>
        <strain evidence="14">sk1b4</strain>
    </source>
</reference>
<keyword evidence="5 9" id="KW-0540">Nuclease</keyword>
<dbReference type="NCBIfam" id="TIGR02191">
    <property type="entry name" value="RNaseIII"/>
    <property type="match status" value="1"/>
</dbReference>
<evidence type="ECO:0000256" key="4">
    <source>
        <dbReference type="ARBA" id="ARBA00022664"/>
    </source>
</evidence>
<comment type="subunit">
    <text evidence="9">Homodimer.</text>
</comment>
<keyword evidence="9" id="KW-0699">rRNA-binding</keyword>
<keyword evidence="8 9" id="KW-0694">RNA-binding</keyword>
<feature type="binding site" evidence="9">
    <location>
        <position position="117"/>
    </location>
    <ligand>
        <name>Mg(2+)</name>
        <dbReference type="ChEBI" id="CHEBI:18420"/>
    </ligand>
</feature>
<dbReference type="GO" id="GO:0008033">
    <property type="term" value="P:tRNA processing"/>
    <property type="evidence" value="ECO:0007669"/>
    <property type="project" value="UniProtKB-KW"/>
</dbReference>
<dbReference type="PROSITE" id="PS00517">
    <property type="entry name" value="RNASE_3_1"/>
    <property type="match status" value="1"/>
</dbReference>
<keyword evidence="3 9" id="KW-0698">rRNA processing</keyword>
<evidence type="ECO:0000256" key="3">
    <source>
        <dbReference type="ARBA" id="ARBA00022552"/>
    </source>
</evidence>
<keyword evidence="14" id="KW-1185">Reference proteome</keyword>
<dbReference type="EMBL" id="QETB01000001">
    <property type="protein sequence ID" value="PWF27706.1"/>
    <property type="molecule type" value="Genomic_DNA"/>
</dbReference>